<evidence type="ECO:0000256" key="1">
    <source>
        <dbReference type="ARBA" id="ARBA00001973"/>
    </source>
</evidence>
<comment type="subcellular location">
    <subcellularLocation>
        <location evidence="2">Secreted</location>
    </subcellularLocation>
</comment>
<dbReference type="Proteomes" id="UP000736335">
    <property type="component" value="Unassembled WGS sequence"/>
</dbReference>
<evidence type="ECO:0000256" key="8">
    <source>
        <dbReference type="ARBA" id="ARBA00023033"/>
    </source>
</evidence>
<keyword evidence="3" id="KW-0964">Secreted</keyword>
<name>A0A9P6LB00_9AGAM</name>
<comment type="caution">
    <text evidence="14">The sequence shown here is derived from an EMBL/GenBank/DDBJ whole genome shotgun (WGS) entry which is preliminary data.</text>
</comment>
<dbReference type="OrthoDB" id="2019572at2759"/>
<dbReference type="Pfam" id="PF22810">
    <property type="entry name" value="LPMO_AA14"/>
    <property type="match status" value="1"/>
</dbReference>
<evidence type="ECO:0000256" key="9">
    <source>
        <dbReference type="ARBA" id="ARBA00023157"/>
    </source>
</evidence>
<feature type="compositionally biased region" description="Low complexity" evidence="12">
    <location>
        <begin position="318"/>
        <end position="338"/>
    </location>
</feature>
<feature type="chain" id="PRO_5040505342" evidence="13">
    <location>
        <begin position="19"/>
        <end position="458"/>
    </location>
</feature>
<keyword evidence="5 13" id="KW-0732">Signal</keyword>
<feature type="signal peptide" evidence="13">
    <location>
        <begin position="1"/>
        <end position="18"/>
    </location>
</feature>
<evidence type="ECO:0000256" key="5">
    <source>
        <dbReference type="ARBA" id="ARBA00022729"/>
    </source>
</evidence>
<keyword evidence="10" id="KW-0325">Glycoprotein</keyword>
<evidence type="ECO:0000256" key="3">
    <source>
        <dbReference type="ARBA" id="ARBA00022525"/>
    </source>
</evidence>
<dbReference type="AlphaFoldDB" id="A0A9P6LB00"/>
<keyword evidence="6" id="KW-0560">Oxidoreductase</keyword>
<evidence type="ECO:0000256" key="2">
    <source>
        <dbReference type="ARBA" id="ARBA00004613"/>
    </source>
</evidence>
<comment type="similarity">
    <text evidence="11">Belongs to the polysaccharide monooxygenase AA14 family.</text>
</comment>
<keyword evidence="9" id="KW-1015">Disulfide bond</keyword>
<organism evidence="14 15">
    <name type="scientific">Thelephora terrestris</name>
    <dbReference type="NCBI Taxonomy" id="56493"/>
    <lineage>
        <taxon>Eukaryota</taxon>
        <taxon>Fungi</taxon>
        <taxon>Dikarya</taxon>
        <taxon>Basidiomycota</taxon>
        <taxon>Agaricomycotina</taxon>
        <taxon>Agaricomycetes</taxon>
        <taxon>Thelephorales</taxon>
        <taxon>Thelephoraceae</taxon>
        <taxon>Thelephora</taxon>
    </lineage>
</organism>
<reference evidence="14" key="1">
    <citation type="journal article" date="2020" name="Nat. Commun.">
        <title>Large-scale genome sequencing of mycorrhizal fungi provides insights into the early evolution of symbiotic traits.</title>
        <authorList>
            <person name="Miyauchi S."/>
            <person name="Kiss E."/>
            <person name="Kuo A."/>
            <person name="Drula E."/>
            <person name="Kohler A."/>
            <person name="Sanchez-Garcia M."/>
            <person name="Morin E."/>
            <person name="Andreopoulos B."/>
            <person name="Barry K.W."/>
            <person name="Bonito G."/>
            <person name="Buee M."/>
            <person name="Carver A."/>
            <person name="Chen C."/>
            <person name="Cichocki N."/>
            <person name="Clum A."/>
            <person name="Culley D."/>
            <person name="Crous P.W."/>
            <person name="Fauchery L."/>
            <person name="Girlanda M."/>
            <person name="Hayes R.D."/>
            <person name="Keri Z."/>
            <person name="LaButti K."/>
            <person name="Lipzen A."/>
            <person name="Lombard V."/>
            <person name="Magnuson J."/>
            <person name="Maillard F."/>
            <person name="Murat C."/>
            <person name="Nolan M."/>
            <person name="Ohm R.A."/>
            <person name="Pangilinan J."/>
            <person name="Pereira M.F."/>
            <person name="Perotto S."/>
            <person name="Peter M."/>
            <person name="Pfister S."/>
            <person name="Riley R."/>
            <person name="Sitrit Y."/>
            <person name="Stielow J.B."/>
            <person name="Szollosi G."/>
            <person name="Zifcakova L."/>
            <person name="Stursova M."/>
            <person name="Spatafora J.W."/>
            <person name="Tedersoo L."/>
            <person name="Vaario L.M."/>
            <person name="Yamada A."/>
            <person name="Yan M."/>
            <person name="Wang P."/>
            <person name="Xu J."/>
            <person name="Bruns T."/>
            <person name="Baldrian P."/>
            <person name="Vilgalys R."/>
            <person name="Dunand C."/>
            <person name="Henrissat B."/>
            <person name="Grigoriev I.V."/>
            <person name="Hibbett D."/>
            <person name="Nagy L.G."/>
            <person name="Martin F.M."/>
        </authorList>
    </citation>
    <scope>NUCLEOTIDE SEQUENCE</scope>
    <source>
        <strain evidence="14">UH-Tt-Lm1</strain>
    </source>
</reference>
<evidence type="ECO:0000256" key="12">
    <source>
        <dbReference type="SAM" id="MobiDB-lite"/>
    </source>
</evidence>
<dbReference type="InterPro" id="IPR054497">
    <property type="entry name" value="LPMO_AA14"/>
</dbReference>
<feature type="compositionally biased region" description="Pro residues" evidence="12">
    <location>
        <begin position="375"/>
        <end position="400"/>
    </location>
</feature>
<dbReference type="GO" id="GO:0005576">
    <property type="term" value="C:extracellular region"/>
    <property type="evidence" value="ECO:0007669"/>
    <property type="project" value="UniProtKB-SubCell"/>
</dbReference>
<dbReference type="GO" id="GO:0004497">
    <property type="term" value="F:monooxygenase activity"/>
    <property type="evidence" value="ECO:0007669"/>
    <property type="project" value="UniProtKB-KW"/>
</dbReference>
<evidence type="ECO:0000256" key="10">
    <source>
        <dbReference type="ARBA" id="ARBA00023180"/>
    </source>
</evidence>
<keyword evidence="7" id="KW-0186">Copper</keyword>
<keyword evidence="4" id="KW-0479">Metal-binding</keyword>
<gene>
    <name evidence="14" type="ORF">BJ322DRAFT_409934</name>
</gene>
<evidence type="ECO:0000256" key="7">
    <source>
        <dbReference type="ARBA" id="ARBA00023008"/>
    </source>
</evidence>
<dbReference type="EMBL" id="WIUZ02000002">
    <property type="protein sequence ID" value="KAF9790728.1"/>
    <property type="molecule type" value="Genomic_DNA"/>
</dbReference>
<evidence type="ECO:0000256" key="4">
    <source>
        <dbReference type="ARBA" id="ARBA00022723"/>
    </source>
</evidence>
<evidence type="ECO:0000256" key="13">
    <source>
        <dbReference type="SAM" id="SignalP"/>
    </source>
</evidence>
<evidence type="ECO:0000256" key="11">
    <source>
        <dbReference type="ARBA" id="ARBA00046340"/>
    </source>
</evidence>
<feature type="compositionally biased region" description="Pro residues" evidence="12">
    <location>
        <begin position="307"/>
        <end position="317"/>
    </location>
</feature>
<comment type="cofactor">
    <cofactor evidence="1">
        <name>Cu(2+)</name>
        <dbReference type="ChEBI" id="CHEBI:29036"/>
    </cofactor>
</comment>
<feature type="compositionally biased region" description="Low complexity" evidence="12">
    <location>
        <begin position="275"/>
        <end position="297"/>
    </location>
</feature>
<feature type="compositionally biased region" description="Low complexity" evidence="12">
    <location>
        <begin position="346"/>
        <end position="357"/>
    </location>
</feature>
<evidence type="ECO:0000256" key="6">
    <source>
        <dbReference type="ARBA" id="ARBA00023002"/>
    </source>
</evidence>
<evidence type="ECO:0000313" key="14">
    <source>
        <dbReference type="EMBL" id="KAF9790728.1"/>
    </source>
</evidence>
<dbReference type="GO" id="GO:0046872">
    <property type="term" value="F:metal ion binding"/>
    <property type="evidence" value="ECO:0007669"/>
    <property type="project" value="UniProtKB-KW"/>
</dbReference>
<dbReference type="PRINTS" id="PR01217">
    <property type="entry name" value="PRICHEXTENSN"/>
</dbReference>
<evidence type="ECO:0000313" key="15">
    <source>
        <dbReference type="Proteomes" id="UP000736335"/>
    </source>
</evidence>
<feature type="region of interest" description="Disordered" evidence="12">
    <location>
        <begin position="269"/>
        <end position="458"/>
    </location>
</feature>
<proteinExistence type="inferred from homology"/>
<reference evidence="14" key="2">
    <citation type="submission" date="2020-11" db="EMBL/GenBank/DDBJ databases">
        <authorList>
            <consortium name="DOE Joint Genome Institute"/>
            <person name="Kuo A."/>
            <person name="Miyauchi S."/>
            <person name="Kiss E."/>
            <person name="Drula E."/>
            <person name="Kohler A."/>
            <person name="Sanchez-Garcia M."/>
            <person name="Andreopoulos B."/>
            <person name="Barry K.W."/>
            <person name="Bonito G."/>
            <person name="Buee M."/>
            <person name="Carver A."/>
            <person name="Chen C."/>
            <person name="Cichocki N."/>
            <person name="Clum A."/>
            <person name="Culley D."/>
            <person name="Crous P.W."/>
            <person name="Fauchery L."/>
            <person name="Girlanda M."/>
            <person name="Hayes R."/>
            <person name="Keri Z."/>
            <person name="Labutti K."/>
            <person name="Lipzen A."/>
            <person name="Lombard V."/>
            <person name="Magnuson J."/>
            <person name="Maillard F."/>
            <person name="Morin E."/>
            <person name="Murat C."/>
            <person name="Nolan M."/>
            <person name="Ohm R."/>
            <person name="Pangilinan J."/>
            <person name="Pereira M."/>
            <person name="Perotto S."/>
            <person name="Peter M."/>
            <person name="Riley R."/>
            <person name="Sitrit Y."/>
            <person name="Stielow B."/>
            <person name="Szollosi G."/>
            <person name="Zifcakova L."/>
            <person name="Stursova M."/>
            <person name="Spatafora J.W."/>
            <person name="Tedersoo L."/>
            <person name="Vaario L.-M."/>
            <person name="Yamada A."/>
            <person name="Yan M."/>
            <person name="Wang P."/>
            <person name="Xu J."/>
            <person name="Bruns T."/>
            <person name="Baldrian P."/>
            <person name="Vilgalys R."/>
            <person name="Henrissat B."/>
            <person name="Grigoriev I.V."/>
            <person name="Hibbett D."/>
            <person name="Nagy L.G."/>
            <person name="Martin F.M."/>
        </authorList>
    </citation>
    <scope>NUCLEOTIDE SEQUENCE</scope>
    <source>
        <strain evidence="14">UH-Tt-Lm1</strain>
    </source>
</reference>
<feature type="compositionally biased region" description="Basic residues" evidence="12">
    <location>
        <begin position="435"/>
        <end position="458"/>
    </location>
</feature>
<keyword evidence="8" id="KW-0503">Monooxygenase</keyword>
<protein>
    <submittedName>
        <fullName evidence="14">Uncharacterized protein</fullName>
    </submittedName>
</protein>
<sequence>MRNLLFAAIVASVPLARAHIAFYDPSMWGYNVTMQTFSYDNRPMAPLQQYTFDQWWFHGHLGYPPNAGDFFELPAGGVANSQLACNKGATKWWATSEGTTDIRQGEYPCPGYPTSQFHGIDDVKGCALSIAYTSDVNSIQPQDLAVFSVNQQCVWNVDTGFQIPKDMPPCPDGGCICAWHWIHSVDSGSAQMFMNGFRCQVTGSTANTPIGTPQVPKRCTNDPSQCYTGPQQPLYWYQAEGNNIFTGQYDPPHYLDEWGFFDGAQNGIFGNGGNSSPSSSSSSPSSSSSSSPTSTPTPATPADNQPPTSPTPTPTPSSPSNGNNLSGNTPPQINNLPQGNGGNGGDPSSSSSSSVPPQSSPPPSPPANNNNNDPAPSPSPSPSPSSPPPDNSVNNPPPSNPQGNGNSDSEINPANNQPPSPSGTPRCKPRNGNGSKKRQMVASRHFRNKRHHARDHHH</sequence>
<keyword evidence="15" id="KW-1185">Reference proteome</keyword>
<accession>A0A9P6LB00</accession>